<sequence>MPLSNVSLPSTPAGFATGVSPDGHTYIVPEFMLPALLHGFETIQRQADLNVANGNGDKLAQFQNLPFHVIGHGSVLYPADPPLSDREWLSLHAQVVALQEQFGISYKDAAHRLYFVYVNKVNLHTQSARVFESIETRMQKTLVEIGEKFDEIEGHKRHDHHADDMVVD</sequence>
<organism evidence="1 2">
    <name type="scientific">Pholiota conissans</name>
    <dbReference type="NCBI Taxonomy" id="109636"/>
    <lineage>
        <taxon>Eukaryota</taxon>
        <taxon>Fungi</taxon>
        <taxon>Dikarya</taxon>
        <taxon>Basidiomycota</taxon>
        <taxon>Agaricomycotina</taxon>
        <taxon>Agaricomycetes</taxon>
        <taxon>Agaricomycetidae</taxon>
        <taxon>Agaricales</taxon>
        <taxon>Agaricineae</taxon>
        <taxon>Strophariaceae</taxon>
        <taxon>Pholiota</taxon>
    </lineage>
</organism>
<comment type="caution">
    <text evidence="1">The sequence shown here is derived from an EMBL/GenBank/DDBJ whole genome shotgun (WGS) entry which is preliminary data.</text>
</comment>
<proteinExistence type="predicted"/>
<evidence type="ECO:0000313" key="2">
    <source>
        <dbReference type="Proteomes" id="UP000807469"/>
    </source>
</evidence>
<accession>A0A9P6CMR5</accession>
<gene>
    <name evidence="1" type="ORF">BDN70DRAFT_900851</name>
</gene>
<dbReference type="Proteomes" id="UP000807469">
    <property type="component" value="Unassembled WGS sequence"/>
</dbReference>
<dbReference type="OrthoDB" id="3044119at2759"/>
<name>A0A9P6CMR5_9AGAR</name>
<dbReference type="AlphaFoldDB" id="A0A9P6CMR5"/>
<dbReference type="EMBL" id="MU155585">
    <property type="protein sequence ID" value="KAF9472057.1"/>
    <property type="molecule type" value="Genomic_DNA"/>
</dbReference>
<reference evidence="1" key="1">
    <citation type="submission" date="2020-11" db="EMBL/GenBank/DDBJ databases">
        <authorList>
            <consortium name="DOE Joint Genome Institute"/>
            <person name="Ahrendt S."/>
            <person name="Riley R."/>
            <person name="Andreopoulos W."/>
            <person name="Labutti K."/>
            <person name="Pangilinan J."/>
            <person name="Ruiz-Duenas F.J."/>
            <person name="Barrasa J.M."/>
            <person name="Sanchez-Garcia M."/>
            <person name="Camarero S."/>
            <person name="Miyauchi S."/>
            <person name="Serrano A."/>
            <person name="Linde D."/>
            <person name="Babiker R."/>
            <person name="Drula E."/>
            <person name="Ayuso-Fernandez I."/>
            <person name="Pacheco R."/>
            <person name="Padilla G."/>
            <person name="Ferreira P."/>
            <person name="Barriuso J."/>
            <person name="Kellner H."/>
            <person name="Castanera R."/>
            <person name="Alfaro M."/>
            <person name="Ramirez L."/>
            <person name="Pisabarro A.G."/>
            <person name="Kuo A."/>
            <person name="Tritt A."/>
            <person name="Lipzen A."/>
            <person name="He G."/>
            <person name="Yan M."/>
            <person name="Ng V."/>
            <person name="Cullen D."/>
            <person name="Martin F."/>
            <person name="Rosso M.-N."/>
            <person name="Henrissat B."/>
            <person name="Hibbett D."/>
            <person name="Martinez A.T."/>
            <person name="Grigoriev I.V."/>
        </authorList>
    </citation>
    <scope>NUCLEOTIDE SEQUENCE</scope>
    <source>
        <strain evidence="1">CIRM-BRFM 674</strain>
    </source>
</reference>
<evidence type="ECO:0000313" key="1">
    <source>
        <dbReference type="EMBL" id="KAF9472057.1"/>
    </source>
</evidence>
<protein>
    <submittedName>
        <fullName evidence="1">Uncharacterized protein</fullName>
    </submittedName>
</protein>
<keyword evidence="2" id="KW-1185">Reference proteome</keyword>